<evidence type="ECO:0000313" key="3">
    <source>
        <dbReference type="EMBL" id="SLN71134.1"/>
    </source>
</evidence>
<evidence type="ECO:0000259" key="2">
    <source>
        <dbReference type="Pfam" id="PF09832"/>
    </source>
</evidence>
<keyword evidence="1" id="KW-0732">Signal</keyword>
<name>A0A1X7A5K6_9RHOB</name>
<proteinExistence type="predicted"/>
<dbReference type="Proteomes" id="UP000193778">
    <property type="component" value="Unassembled WGS sequence"/>
</dbReference>
<feature type="signal peptide" evidence="1">
    <location>
        <begin position="1"/>
        <end position="19"/>
    </location>
</feature>
<feature type="domain" description="DUF2059" evidence="2">
    <location>
        <begin position="76"/>
        <end position="129"/>
    </location>
</feature>
<gene>
    <name evidence="3" type="ORF">RUM8411_03676</name>
</gene>
<organism evidence="3 4">
    <name type="scientific">Ruegeria meonggei</name>
    <dbReference type="NCBI Taxonomy" id="1446476"/>
    <lineage>
        <taxon>Bacteria</taxon>
        <taxon>Pseudomonadati</taxon>
        <taxon>Pseudomonadota</taxon>
        <taxon>Alphaproteobacteria</taxon>
        <taxon>Rhodobacterales</taxon>
        <taxon>Roseobacteraceae</taxon>
        <taxon>Ruegeria</taxon>
    </lineage>
</organism>
<evidence type="ECO:0000313" key="4">
    <source>
        <dbReference type="Proteomes" id="UP000193778"/>
    </source>
</evidence>
<dbReference type="Pfam" id="PF09832">
    <property type="entry name" value="DUF2059"/>
    <property type="match status" value="1"/>
</dbReference>
<reference evidence="4" key="1">
    <citation type="submission" date="2017-03" db="EMBL/GenBank/DDBJ databases">
        <authorList>
            <person name="Rodrigo-Torres L."/>
            <person name="Arahal R.D."/>
            <person name="Lucena T."/>
        </authorList>
    </citation>
    <scope>NUCLEOTIDE SEQUENCE [LARGE SCALE GENOMIC DNA]</scope>
    <source>
        <strain evidence="4">CECT 8411</strain>
    </source>
</reference>
<evidence type="ECO:0000256" key="1">
    <source>
        <dbReference type="SAM" id="SignalP"/>
    </source>
</evidence>
<dbReference type="OrthoDB" id="7841298at2"/>
<dbReference type="AlphaFoldDB" id="A0A1X7A5K6"/>
<dbReference type="EMBL" id="FWFP01000012">
    <property type="protein sequence ID" value="SLN71134.1"/>
    <property type="molecule type" value="Genomic_DNA"/>
</dbReference>
<protein>
    <recommendedName>
        <fullName evidence="2">DUF2059 domain-containing protein</fullName>
    </recommendedName>
</protein>
<feature type="chain" id="PRO_5012597907" description="DUF2059 domain-containing protein" evidence="1">
    <location>
        <begin position="20"/>
        <end position="266"/>
    </location>
</feature>
<accession>A0A1X7A5K6</accession>
<sequence length="266" mass="30007">MRQVAAVAAFALWAFPLQAEEQLDRLMQAMQMDQVIEILRDEGNAAGQEIKTSFLNNAGGPVFDAQVDRIYDPVWMHNEISTVFRQELTDSQLERAIVFFESDLGQTIVTLENSARVAFADEAIEELAKDSYRTGDRDSEIFRLVTEFIQVNDLIDQNVQNAISADYNFFRGMNALLGGDDADLLAELLSQQDSITQETETWLYSFLLLAYQPLSDAQIRENIAFSRTDTGKAVNSALFESFDRMYDKIYFEMGQAVSQVLSGSDL</sequence>
<dbReference type="InterPro" id="IPR018637">
    <property type="entry name" value="DUF2059"/>
</dbReference>
<dbReference type="RefSeq" id="WP_085824135.1">
    <property type="nucleotide sequence ID" value="NZ_FWFP01000012.1"/>
</dbReference>
<keyword evidence="4" id="KW-1185">Reference proteome</keyword>